<dbReference type="EMBL" id="KN837269">
    <property type="protein sequence ID" value="KIJ30066.1"/>
    <property type="molecule type" value="Genomic_DNA"/>
</dbReference>
<feature type="transmembrane region" description="Helical" evidence="6">
    <location>
        <begin position="190"/>
        <end position="213"/>
    </location>
</feature>
<dbReference type="PANTHER" id="PTHR23501:SF102">
    <property type="entry name" value="DRUG TRANSPORTER, PUTATIVE (AFU_ORTHOLOGUE AFUA_3G08530)-RELATED"/>
    <property type="match status" value="1"/>
</dbReference>
<feature type="transmembrane region" description="Helical" evidence="6">
    <location>
        <begin position="225"/>
        <end position="247"/>
    </location>
</feature>
<comment type="subcellular location">
    <subcellularLocation>
        <location evidence="1">Membrane</location>
        <topology evidence="1">Multi-pass membrane protein</topology>
    </subcellularLocation>
</comment>
<evidence type="ECO:0000313" key="7">
    <source>
        <dbReference type="EMBL" id="KIJ30066.1"/>
    </source>
</evidence>
<dbReference type="SUPFAM" id="SSF103473">
    <property type="entry name" value="MFS general substrate transporter"/>
    <property type="match status" value="1"/>
</dbReference>
<feature type="transmembrane region" description="Helical" evidence="6">
    <location>
        <begin position="298"/>
        <end position="317"/>
    </location>
</feature>
<keyword evidence="2" id="KW-0813">Transport</keyword>
<organism evidence="7 8">
    <name type="scientific">Sphaerobolus stellatus (strain SS14)</name>
    <dbReference type="NCBI Taxonomy" id="990650"/>
    <lineage>
        <taxon>Eukaryota</taxon>
        <taxon>Fungi</taxon>
        <taxon>Dikarya</taxon>
        <taxon>Basidiomycota</taxon>
        <taxon>Agaricomycotina</taxon>
        <taxon>Agaricomycetes</taxon>
        <taxon>Phallomycetidae</taxon>
        <taxon>Geastrales</taxon>
        <taxon>Sphaerobolaceae</taxon>
        <taxon>Sphaerobolus</taxon>
    </lineage>
</organism>
<dbReference type="InterPro" id="IPR010573">
    <property type="entry name" value="MFS_Str1/Tri12-like"/>
</dbReference>
<dbReference type="PANTHER" id="PTHR23501">
    <property type="entry name" value="MAJOR FACILITATOR SUPERFAMILY"/>
    <property type="match status" value="1"/>
</dbReference>
<feature type="transmembrane region" description="Helical" evidence="6">
    <location>
        <begin position="28"/>
        <end position="47"/>
    </location>
</feature>
<dbReference type="Pfam" id="PF06609">
    <property type="entry name" value="TRI12"/>
    <property type="match status" value="1"/>
</dbReference>
<name>A0A0C9UXG7_SPHS4</name>
<feature type="transmembrane region" description="Helical" evidence="6">
    <location>
        <begin position="99"/>
        <end position="121"/>
    </location>
</feature>
<dbReference type="GO" id="GO:0005886">
    <property type="term" value="C:plasma membrane"/>
    <property type="evidence" value="ECO:0007669"/>
    <property type="project" value="TreeGrafter"/>
</dbReference>
<evidence type="ECO:0000256" key="2">
    <source>
        <dbReference type="ARBA" id="ARBA00022448"/>
    </source>
</evidence>
<accession>A0A0C9UXG7</accession>
<sequence>MSFVFVTIFLRVKRPEGSVSDKLSRVDWFGNLLVICGTTLAIIGLTWGGSRFPWNSAQVLAPLIIGLSLIAAFIVYEAKVAKEPTIPWEIISNRVSFSGYWATMIHGMTSIAIIYYLPVYFQAALLSSPLRSAVQMLSTAVIIAPLAFVAGATVQVTKRYIPVNIIGWIITIVGFGVLSLLTATSVTAQWVGYQIIVSAGVGMLFTSTVFPILAPHPVNRSASALAFFSFIRSFAQAWGITLSSTVLQNELKKNLPEAFLSRFPDGLQIAFAAIPHIKSLPEPLRTQVREAFADSMSTVWKVMIGISGLGLLSVLLLKEIPLQQTTNETYGLRNDKEEHDVEPVAVIV</sequence>
<reference evidence="7 8" key="1">
    <citation type="submission" date="2014-06" db="EMBL/GenBank/DDBJ databases">
        <title>Evolutionary Origins and Diversification of the Mycorrhizal Mutualists.</title>
        <authorList>
            <consortium name="DOE Joint Genome Institute"/>
            <consortium name="Mycorrhizal Genomics Consortium"/>
            <person name="Kohler A."/>
            <person name="Kuo A."/>
            <person name="Nagy L.G."/>
            <person name="Floudas D."/>
            <person name="Copeland A."/>
            <person name="Barry K.W."/>
            <person name="Cichocki N."/>
            <person name="Veneault-Fourrey C."/>
            <person name="LaButti K."/>
            <person name="Lindquist E.A."/>
            <person name="Lipzen A."/>
            <person name="Lundell T."/>
            <person name="Morin E."/>
            <person name="Murat C."/>
            <person name="Riley R."/>
            <person name="Ohm R."/>
            <person name="Sun H."/>
            <person name="Tunlid A."/>
            <person name="Henrissat B."/>
            <person name="Grigoriev I.V."/>
            <person name="Hibbett D.S."/>
            <person name="Martin F."/>
        </authorList>
    </citation>
    <scope>NUCLEOTIDE SEQUENCE [LARGE SCALE GENOMIC DNA]</scope>
    <source>
        <strain evidence="7 8">SS14</strain>
    </source>
</reference>
<dbReference type="InterPro" id="IPR036259">
    <property type="entry name" value="MFS_trans_sf"/>
</dbReference>
<dbReference type="Proteomes" id="UP000054279">
    <property type="component" value="Unassembled WGS sequence"/>
</dbReference>
<feature type="transmembrane region" description="Helical" evidence="6">
    <location>
        <begin position="133"/>
        <end position="153"/>
    </location>
</feature>
<feature type="transmembrane region" description="Helical" evidence="6">
    <location>
        <begin position="165"/>
        <end position="184"/>
    </location>
</feature>
<evidence type="ECO:0000256" key="5">
    <source>
        <dbReference type="ARBA" id="ARBA00023136"/>
    </source>
</evidence>
<keyword evidence="8" id="KW-1185">Reference proteome</keyword>
<evidence type="ECO:0000256" key="1">
    <source>
        <dbReference type="ARBA" id="ARBA00004141"/>
    </source>
</evidence>
<dbReference type="OrthoDB" id="3437016at2759"/>
<evidence type="ECO:0000313" key="8">
    <source>
        <dbReference type="Proteomes" id="UP000054279"/>
    </source>
</evidence>
<keyword evidence="3 6" id="KW-0812">Transmembrane</keyword>
<dbReference type="GO" id="GO:0022857">
    <property type="term" value="F:transmembrane transporter activity"/>
    <property type="evidence" value="ECO:0007669"/>
    <property type="project" value="InterPro"/>
</dbReference>
<evidence type="ECO:0000256" key="4">
    <source>
        <dbReference type="ARBA" id="ARBA00022989"/>
    </source>
</evidence>
<evidence type="ECO:0000256" key="6">
    <source>
        <dbReference type="SAM" id="Phobius"/>
    </source>
</evidence>
<evidence type="ECO:0008006" key="9">
    <source>
        <dbReference type="Google" id="ProtNLM"/>
    </source>
</evidence>
<keyword evidence="5 6" id="KW-0472">Membrane</keyword>
<dbReference type="HOGENOM" id="CLU_000960_22_0_1"/>
<proteinExistence type="predicted"/>
<evidence type="ECO:0000256" key="3">
    <source>
        <dbReference type="ARBA" id="ARBA00022692"/>
    </source>
</evidence>
<dbReference type="AlphaFoldDB" id="A0A0C9UXG7"/>
<feature type="transmembrane region" description="Helical" evidence="6">
    <location>
        <begin position="59"/>
        <end position="78"/>
    </location>
</feature>
<gene>
    <name evidence="7" type="ORF">M422DRAFT_268422</name>
</gene>
<protein>
    <recommendedName>
        <fullName evidence="9">Major facilitator superfamily (MFS) profile domain-containing protein</fullName>
    </recommendedName>
</protein>
<keyword evidence="4 6" id="KW-1133">Transmembrane helix</keyword>
<dbReference type="Gene3D" id="1.20.1250.20">
    <property type="entry name" value="MFS general substrate transporter like domains"/>
    <property type="match status" value="1"/>
</dbReference>